<evidence type="ECO:0000313" key="8">
    <source>
        <dbReference type="Proteomes" id="UP000551327"/>
    </source>
</evidence>
<dbReference type="InterPro" id="IPR050763">
    <property type="entry name" value="ABC_transporter_ATP-binding"/>
</dbReference>
<keyword evidence="3" id="KW-0536">Nodulation</keyword>
<dbReference type="PANTHER" id="PTHR42711:SF5">
    <property type="entry name" value="ABC TRANSPORTER ATP-BINDING PROTEIN NATA"/>
    <property type="match status" value="1"/>
</dbReference>
<sequence length="286" mass="29220">MIEVSGLTRRRGPNLVVDGLSFSVSHGEIVGLIGVNGAGKTSALECLAGLARADGGEVRIAGLAPGSTAARAITGTLLQHPGLPGRLCVAETLDLFARLHGIRPSPHLVEALGLDALARQRVDALSGGQRQRLALAIALQPAPAVLLLDEPATALDPAMRRDLRGLIEEARTGGAAILMATHDLAEATSLCDRVLLLSAGRLVAAGRPADLIAAAGAPSRITLTTARPLPGERDDTMVIETRDVIAALTALLPRLAGVPVVALHVTGAGLAEVVLAAAELDGTRCT</sequence>
<dbReference type="InterPro" id="IPR027417">
    <property type="entry name" value="P-loop_NTPase"/>
</dbReference>
<evidence type="ECO:0000256" key="1">
    <source>
        <dbReference type="ARBA" id="ARBA00005417"/>
    </source>
</evidence>
<dbReference type="EMBL" id="JACLAX010000010">
    <property type="protein sequence ID" value="MBC2669768.1"/>
    <property type="molecule type" value="Genomic_DNA"/>
</dbReference>
<protein>
    <submittedName>
        <fullName evidence="7">ABC transporter ATP-binding protein</fullName>
    </submittedName>
</protein>
<feature type="domain" description="ABC transporter" evidence="6">
    <location>
        <begin position="2"/>
        <end position="224"/>
    </location>
</feature>
<dbReference type="PANTHER" id="PTHR42711">
    <property type="entry name" value="ABC TRANSPORTER ATP-BINDING PROTEIN"/>
    <property type="match status" value="1"/>
</dbReference>
<gene>
    <name evidence="7" type="ORF">H7F53_11495</name>
</gene>
<dbReference type="Pfam" id="PF00005">
    <property type="entry name" value="ABC_tran"/>
    <property type="match status" value="1"/>
</dbReference>
<organism evidence="7 8">
    <name type="scientific">Novosphingobium piscinae</name>
    <dbReference type="NCBI Taxonomy" id="1507448"/>
    <lineage>
        <taxon>Bacteria</taxon>
        <taxon>Pseudomonadati</taxon>
        <taxon>Pseudomonadota</taxon>
        <taxon>Alphaproteobacteria</taxon>
        <taxon>Sphingomonadales</taxon>
        <taxon>Sphingomonadaceae</taxon>
        <taxon>Novosphingobium</taxon>
    </lineage>
</organism>
<proteinExistence type="inferred from homology"/>
<dbReference type="SMART" id="SM00382">
    <property type="entry name" value="AAA"/>
    <property type="match status" value="1"/>
</dbReference>
<evidence type="ECO:0000256" key="4">
    <source>
        <dbReference type="ARBA" id="ARBA00022741"/>
    </source>
</evidence>
<dbReference type="CDD" id="cd03230">
    <property type="entry name" value="ABC_DR_subfamily_A"/>
    <property type="match status" value="1"/>
</dbReference>
<dbReference type="GO" id="GO:0016887">
    <property type="term" value="F:ATP hydrolysis activity"/>
    <property type="evidence" value="ECO:0007669"/>
    <property type="project" value="InterPro"/>
</dbReference>
<keyword evidence="2" id="KW-0813">Transport</keyword>
<dbReference type="PROSITE" id="PS50893">
    <property type="entry name" value="ABC_TRANSPORTER_2"/>
    <property type="match status" value="1"/>
</dbReference>
<evidence type="ECO:0000256" key="2">
    <source>
        <dbReference type="ARBA" id="ARBA00022448"/>
    </source>
</evidence>
<comment type="similarity">
    <text evidence="1">Belongs to the ABC transporter superfamily.</text>
</comment>
<dbReference type="InterPro" id="IPR003439">
    <property type="entry name" value="ABC_transporter-like_ATP-bd"/>
</dbReference>
<dbReference type="GO" id="GO:0005524">
    <property type="term" value="F:ATP binding"/>
    <property type="evidence" value="ECO:0007669"/>
    <property type="project" value="UniProtKB-KW"/>
</dbReference>
<accession>A0A7X1FZC2</accession>
<keyword evidence="5 7" id="KW-0067">ATP-binding</keyword>
<name>A0A7X1FZC2_9SPHN</name>
<evidence type="ECO:0000313" key="7">
    <source>
        <dbReference type="EMBL" id="MBC2669768.1"/>
    </source>
</evidence>
<dbReference type="InterPro" id="IPR003593">
    <property type="entry name" value="AAA+_ATPase"/>
</dbReference>
<dbReference type="SUPFAM" id="SSF52540">
    <property type="entry name" value="P-loop containing nucleoside triphosphate hydrolases"/>
    <property type="match status" value="1"/>
</dbReference>
<dbReference type="AlphaFoldDB" id="A0A7X1FZC2"/>
<dbReference type="Gene3D" id="3.40.50.300">
    <property type="entry name" value="P-loop containing nucleotide triphosphate hydrolases"/>
    <property type="match status" value="1"/>
</dbReference>
<reference evidence="7 8" key="1">
    <citation type="submission" date="2020-08" db="EMBL/GenBank/DDBJ databases">
        <title>The genome sequence of type strain Novosphingobium piscinae KCTC 42194.</title>
        <authorList>
            <person name="Liu Y."/>
        </authorList>
    </citation>
    <scope>NUCLEOTIDE SEQUENCE [LARGE SCALE GENOMIC DNA]</scope>
    <source>
        <strain evidence="7 8">KCTC 42194</strain>
    </source>
</reference>
<dbReference type="PROSITE" id="PS00211">
    <property type="entry name" value="ABC_TRANSPORTER_1"/>
    <property type="match status" value="1"/>
</dbReference>
<dbReference type="InterPro" id="IPR017871">
    <property type="entry name" value="ABC_transporter-like_CS"/>
</dbReference>
<evidence type="ECO:0000259" key="6">
    <source>
        <dbReference type="PROSITE" id="PS50893"/>
    </source>
</evidence>
<evidence type="ECO:0000256" key="5">
    <source>
        <dbReference type="ARBA" id="ARBA00022840"/>
    </source>
</evidence>
<comment type="caution">
    <text evidence="7">The sequence shown here is derived from an EMBL/GenBank/DDBJ whole genome shotgun (WGS) entry which is preliminary data.</text>
</comment>
<keyword evidence="4" id="KW-0547">Nucleotide-binding</keyword>
<keyword evidence="8" id="KW-1185">Reference proteome</keyword>
<dbReference type="Proteomes" id="UP000551327">
    <property type="component" value="Unassembled WGS sequence"/>
</dbReference>
<dbReference type="RefSeq" id="WP_185679629.1">
    <property type="nucleotide sequence ID" value="NZ_JACLAX010000010.1"/>
</dbReference>
<evidence type="ECO:0000256" key="3">
    <source>
        <dbReference type="ARBA" id="ARBA00022458"/>
    </source>
</evidence>